<dbReference type="Proteomes" id="UP000887569">
    <property type="component" value="Unplaced"/>
</dbReference>
<name>A0A915B3V9_PARUN</name>
<evidence type="ECO:0000313" key="4">
    <source>
        <dbReference type="WBParaSite" id="PgR026_g028_t01"/>
    </source>
</evidence>
<reference evidence="4 5" key="1">
    <citation type="submission" date="2022-11" db="UniProtKB">
        <authorList>
            <consortium name="WormBaseParasite"/>
        </authorList>
    </citation>
    <scope>IDENTIFICATION</scope>
</reference>
<accession>A0A915B3V9</accession>
<feature type="transmembrane region" description="Helical" evidence="2">
    <location>
        <begin position="6"/>
        <end position="30"/>
    </location>
</feature>
<dbReference type="WBParaSite" id="PgR026_g028_t01">
    <property type="protein sequence ID" value="PgR026_g028_t01"/>
    <property type="gene ID" value="PgR026_g028"/>
</dbReference>
<dbReference type="WBParaSite" id="PgR026_g028_t02">
    <property type="protein sequence ID" value="PgR026_g028_t02"/>
    <property type="gene ID" value="PgR026_g028"/>
</dbReference>
<feature type="region of interest" description="Disordered" evidence="1">
    <location>
        <begin position="81"/>
        <end position="112"/>
    </location>
</feature>
<evidence type="ECO:0000256" key="1">
    <source>
        <dbReference type="SAM" id="MobiDB-lite"/>
    </source>
</evidence>
<feature type="compositionally biased region" description="Low complexity" evidence="1">
    <location>
        <begin position="91"/>
        <end position="103"/>
    </location>
</feature>
<dbReference type="AlphaFoldDB" id="A0A915B3V9"/>
<keyword evidence="3" id="KW-1185">Reference proteome</keyword>
<evidence type="ECO:0000256" key="2">
    <source>
        <dbReference type="SAM" id="Phobius"/>
    </source>
</evidence>
<keyword evidence="2" id="KW-0472">Membrane</keyword>
<evidence type="ECO:0000313" key="3">
    <source>
        <dbReference type="Proteomes" id="UP000887569"/>
    </source>
</evidence>
<proteinExistence type="predicted"/>
<keyword evidence="2" id="KW-0812">Transmembrane</keyword>
<organism evidence="3 4">
    <name type="scientific">Parascaris univalens</name>
    <name type="common">Nematode worm</name>
    <dbReference type="NCBI Taxonomy" id="6257"/>
    <lineage>
        <taxon>Eukaryota</taxon>
        <taxon>Metazoa</taxon>
        <taxon>Ecdysozoa</taxon>
        <taxon>Nematoda</taxon>
        <taxon>Chromadorea</taxon>
        <taxon>Rhabditida</taxon>
        <taxon>Spirurina</taxon>
        <taxon>Ascaridomorpha</taxon>
        <taxon>Ascaridoidea</taxon>
        <taxon>Ascarididae</taxon>
        <taxon>Parascaris</taxon>
    </lineage>
</organism>
<sequence length="112" mass="12543">MLELPIQLAVHLGTFIIFIFASYVPIIFIVQCAKKKPEPHGAYKPGHLPTFVDPDAKEADTYYSMRSEVAFPKKDQYGNVIQDEKIEEPVDPQQPQQPQSSDVKIPGSGSEQ</sequence>
<keyword evidence="2" id="KW-1133">Transmembrane helix</keyword>
<evidence type="ECO:0000313" key="5">
    <source>
        <dbReference type="WBParaSite" id="PgR026_g028_t02"/>
    </source>
</evidence>
<protein>
    <submittedName>
        <fullName evidence="4 5">Uncharacterized protein</fullName>
    </submittedName>
</protein>